<proteinExistence type="predicted"/>
<dbReference type="EMBL" id="FQWD01000008">
    <property type="protein sequence ID" value="SHH32113.1"/>
    <property type="molecule type" value="Genomic_DNA"/>
</dbReference>
<sequence length="252" mass="27619">MKKRVLAAVMGSLFLAPVAKADMLLGIYAGAQGWNTSTTGGFSESSTGSATFNFDDETNTSFYVAFEHFVPLVPNVKVNYTSLDSKGNTDLQASFDFDGNTYEENTTLLTETNIDTTDFILYYEIFDNDLVSFDIGVNGKYIDGTLYVEDADSGESGETAFKGIIPMAYSRVQVGLPFTGLSAYAEGSYLSFDDHKVSDFQVALTYSFVENLAIDMTLQVGYRDITVDIEDLDDVYADLGYDGVFAGLEIHF</sequence>
<dbReference type="STRING" id="634436.SAMN05216361_4315"/>
<dbReference type="AlphaFoldDB" id="A0A1M5S276"/>
<accession>A0A1M5S276</accession>
<organism evidence="2 3">
    <name type="scientific">Marisediminitalea aggregata</name>
    <dbReference type="NCBI Taxonomy" id="634436"/>
    <lineage>
        <taxon>Bacteria</taxon>
        <taxon>Pseudomonadati</taxon>
        <taxon>Pseudomonadota</taxon>
        <taxon>Gammaproteobacteria</taxon>
        <taxon>Alteromonadales</taxon>
        <taxon>Alteromonadaceae</taxon>
        <taxon>Marisediminitalea</taxon>
    </lineage>
</organism>
<feature type="chain" id="PRO_5013064790" evidence="1">
    <location>
        <begin position="22"/>
        <end position="252"/>
    </location>
</feature>
<dbReference type="RefSeq" id="WP_073325231.1">
    <property type="nucleotide sequence ID" value="NZ_FQWD01000008.1"/>
</dbReference>
<dbReference type="InterPro" id="IPR026387">
    <property type="entry name" value="OMP_w_GlyGly"/>
</dbReference>
<gene>
    <name evidence="2" type="ORF">SAMN05216361_4315</name>
</gene>
<dbReference type="NCBIfam" id="TIGR04219">
    <property type="entry name" value="OMP_w_GlyGly"/>
    <property type="match status" value="1"/>
</dbReference>
<protein>
    <submittedName>
        <fullName evidence="2">Outer membrane protein</fullName>
    </submittedName>
</protein>
<reference evidence="3" key="1">
    <citation type="submission" date="2016-11" db="EMBL/GenBank/DDBJ databases">
        <authorList>
            <person name="Varghese N."/>
            <person name="Submissions S."/>
        </authorList>
    </citation>
    <scope>NUCLEOTIDE SEQUENCE [LARGE SCALE GENOMIC DNA]</scope>
    <source>
        <strain evidence="3">CGMCC 1.8995</strain>
    </source>
</reference>
<keyword evidence="1" id="KW-0732">Signal</keyword>
<evidence type="ECO:0000313" key="2">
    <source>
        <dbReference type="EMBL" id="SHH32113.1"/>
    </source>
</evidence>
<dbReference type="OrthoDB" id="6708408at2"/>
<evidence type="ECO:0000313" key="3">
    <source>
        <dbReference type="Proteomes" id="UP000184520"/>
    </source>
</evidence>
<evidence type="ECO:0000256" key="1">
    <source>
        <dbReference type="SAM" id="SignalP"/>
    </source>
</evidence>
<feature type="signal peptide" evidence="1">
    <location>
        <begin position="1"/>
        <end position="21"/>
    </location>
</feature>
<name>A0A1M5S276_9ALTE</name>
<keyword evidence="3" id="KW-1185">Reference proteome</keyword>
<dbReference type="Proteomes" id="UP000184520">
    <property type="component" value="Unassembled WGS sequence"/>
</dbReference>